<dbReference type="Proteomes" id="UP000182658">
    <property type="component" value="Unassembled WGS sequence"/>
</dbReference>
<accession>A0A1J7J3I1</accession>
<proteinExistence type="predicted"/>
<evidence type="ECO:0000313" key="2">
    <source>
        <dbReference type="Proteomes" id="UP000182658"/>
    </source>
</evidence>
<dbReference type="InParanoid" id="A0A1J7J3I1"/>
<reference evidence="1 2" key="1">
    <citation type="submission" date="2016-10" db="EMBL/GenBank/DDBJ databases">
        <title>Draft genome sequence of Coniochaeta ligniaria NRRL30616, a lignocellulolytic fungus for bioabatement of inhibitors in plant biomass hydrolysates.</title>
        <authorList>
            <consortium name="DOE Joint Genome Institute"/>
            <person name="Jimenez D.J."/>
            <person name="Hector R.E."/>
            <person name="Riley R."/>
            <person name="Sun H."/>
            <person name="Grigoriev I.V."/>
            <person name="Van Elsas J.D."/>
            <person name="Nichols N.N."/>
        </authorList>
    </citation>
    <scope>NUCLEOTIDE SEQUENCE [LARGE SCALE GENOMIC DNA]</scope>
    <source>
        <strain evidence="1 2">NRRL 30616</strain>
    </source>
</reference>
<sequence length="123" mass="13552">MCRRRAWQRQRPVPMHLQNAITRQLLLLLPPVRVVTSTIRIRVLLSGDAVIAIPFHPLVGRLPLGCAFWSKAAPAEVGTRLHPVDGLMPAFLILAHPLPAHGRSVILGSGGWLPVNVLLLFRS</sequence>
<protein>
    <submittedName>
        <fullName evidence="1">Uncharacterized protein</fullName>
    </submittedName>
</protein>
<dbReference type="EMBL" id="KV875103">
    <property type="protein sequence ID" value="OIW24384.1"/>
    <property type="molecule type" value="Genomic_DNA"/>
</dbReference>
<gene>
    <name evidence="1" type="ORF">CONLIGDRAFT_96039</name>
</gene>
<evidence type="ECO:0000313" key="1">
    <source>
        <dbReference type="EMBL" id="OIW24384.1"/>
    </source>
</evidence>
<name>A0A1J7J3I1_9PEZI</name>
<organism evidence="1 2">
    <name type="scientific">Coniochaeta ligniaria NRRL 30616</name>
    <dbReference type="NCBI Taxonomy" id="1408157"/>
    <lineage>
        <taxon>Eukaryota</taxon>
        <taxon>Fungi</taxon>
        <taxon>Dikarya</taxon>
        <taxon>Ascomycota</taxon>
        <taxon>Pezizomycotina</taxon>
        <taxon>Sordariomycetes</taxon>
        <taxon>Sordariomycetidae</taxon>
        <taxon>Coniochaetales</taxon>
        <taxon>Coniochaetaceae</taxon>
        <taxon>Coniochaeta</taxon>
    </lineage>
</organism>
<dbReference type="AlphaFoldDB" id="A0A1J7J3I1"/>
<keyword evidence="2" id="KW-1185">Reference proteome</keyword>